<evidence type="ECO:0000313" key="1">
    <source>
        <dbReference type="EMBL" id="TYP74539.1"/>
    </source>
</evidence>
<dbReference type="RefSeq" id="WP_148929796.1">
    <property type="nucleotide sequence ID" value="NZ_VNHS01000005.1"/>
</dbReference>
<keyword evidence="2" id="KW-1185">Reference proteome</keyword>
<protein>
    <submittedName>
        <fullName evidence="1">Uncharacterized protein DUF3977</fullName>
    </submittedName>
</protein>
<dbReference type="Pfam" id="PF13122">
    <property type="entry name" value="DUF3977"/>
    <property type="match status" value="1"/>
</dbReference>
<accession>A0A5S5C5T6</accession>
<reference evidence="1 2" key="1">
    <citation type="submission" date="2019-07" db="EMBL/GenBank/DDBJ databases">
        <title>Genomic Encyclopedia of Type Strains, Phase III (KMG-III): the genomes of soil and plant-associated and newly described type strains.</title>
        <authorList>
            <person name="Whitman W."/>
        </authorList>
    </citation>
    <scope>NUCLEOTIDE SEQUENCE [LARGE SCALE GENOMIC DNA]</scope>
    <source>
        <strain evidence="1 2">BL24</strain>
    </source>
</reference>
<proteinExistence type="predicted"/>
<dbReference type="EMBL" id="VNHS01000005">
    <property type="protein sequence ID" value="TYP74539.1"/>
    <property type="molecule type" value="Genomic_DNA"/>
</dbReference>
<comment type="caution">
    <text evidence="1">The sequence shown here is derived from an EMBL/GenBank/DDBJ whole genome shotgun (WGS) entry which is preliminary data.</text>
</comment>
<sequence length="88" mass="10171">MKYIEAGIGNTWIVRTETELEDGAEIEQKGVIMPIIYHSAYARIWIGKTVFIADTKEGFKKTRKSRRAFKCVVGIASYRSEAERERRD</sequence>
<dbReference type="InterPro" id="IPR025009">
    <property type="entry name" value="DUF3977"/>
</dbReference>
<evidence type="ECO:0000313" key="2">
    <source>
        <dbReference type="Proteomes" id="UP000323257"/>
    </source>
</evidence>
<dbReference type="OrthoDB" id="2925496at2"/>
<name>A0A5S5C5T6_9BACL</name>
<dbReference type="AlphaFoldDB" id="A0A5S5C5T6"/>
<dbReference type="Proteomes" id="UP000323257">
    <property type="component" value="Unassembled WGS sequence"/>
</dbReference>
<gene>
    <name evidence="1" type="ORF">BCM02_10583</name>
</gene>
<organism evidence="1 2">
    <name type="scientific">Paenibacillus methanolicus</name>
    <dbReference type="NCBI Taxonomy" id="582686"/>
    <lineage>
        <taxon>Bacteria</taxon>
        <taxon>Bacillati</taxon>
        <taxon>Bacillota</taxon>
        <taxon>Bacilli</taxon>
        <taxon>Bacillales</taxon>
        <taxon>Paenibacillaceae</taxon>
        <taxon>Paenibacillus</taxon>
    </lineage>
</organism>